<dbReference type="SUPFAM" id="SSF53067">
    <property type="entry name" value="Actin-like ATPase domain"/>
    <property type="match status" value="2"/>
</dbReference>
<dbReference type="Proteomes" id="UP000275663">
    <property type="component" value="Chromosome"/>
</dbReference>
<name>A0A3Q9BQX3_9BURK</name>
<gene>
    <name evidence="3" type="ORF">EJN92_08055</name>
</gene>
<dbReference type="GO" id="GO:0140662">
    <property type="term" value="F:ATP-dependent protein folding chaperone"/>
    <property type="evidence" value="ECO:0007669"/>
    <property type="project" value="InterPro"/>
</dbReference>
<organism evidence="3 4">
    <name type="scientific">Undibacterium parvum</name>
    <dbReference type="NCBI Taxonomy" id="401471"/>
    <lineage>
        <taxon>Bacteria</taxon>
        <taxon>Pseudomonadati</taxon>
        <taxon>Pseudomonadota</taxon>
        <taxon>Betaproteobacteria</taxon>
        <taxon>Burkholderiales</taxon>
        <taxon>Oxalobacteraceae</taxon>
        <taxon>Undibacterium</taxon>
    </lineage>
</organism>
<dbReference type="PANTHER" id="PTHR19375">
    <property type="entry name" value="HEAT SHOCK PROTEIN 70KDA"/>
    <property type="match status" value="1"/>
</dbReference>
<dbReference type="Gene3D" id="3.90.640.10">
    <property type="entry name" value="Actin, Chain A, domain 4"/>
    <property type="match status" value="1"/>
</dbReference>
<evidence type="ECO:0000256" key="2">
    <source>
        <dbReference type="ARBA" id="ARBA00022840"/>
    </source>
</evidence>
<sequence length="425" mass="46866">MSHACGVDFGTSNSTVGWHRPGQSALLTLEQDKVTLPSVVFFNADEDEVNYGRAALTSYLAGYEGRLMRSMKSLLGTSLIEGQTEVQGRALPFRQLLAHYIAELKRRAEQSAGQTFSQAVFGRPVHFIDDDRNADRIAQNTLEDIALAVGFKEISFQYEPIAAAIDYESRIEREELVLIADIGGGTSDFSLVRLSPERSKQTDRHNDILGNGGVHIGGTDFDKYLSLTQIMPLLGLGGKLANGTEVPSGHYFNLATWHTINQLYSQKVTREMQDIYRDANNDDLRIRLERFLFLLDQRDGHWLAIKAEEAKIMLSDQDSISLNLDRLRSKTGAALECVLTLEQQGFQTAIAHLMEQVALTIQKVVDDAGVNMADIDTVFFTGGSSGVRGLRQRIAAMVPNAKKVEGDLFGSIGAGLGLDAHRRFA</sequence>
<dbReference type="Pfam" id="PF00012">
    <property type="entry name" value="HSP70"/>
    <property type="match status" value="2"/>
</dbReference>
<dbReference type="Gene3D" id="3.30.420.40">
    <property type="match status" value="3"/>
</dbReference>
<dbReference type="GO" id="GO:0005524">
    <property type="term" value="F:ATP binding"/>
    <property type="evidence" value="ECO:0007669"/>
    <property type="project" value="UniProtKB-KW"/>
</dbReference>
<keyword evidence="2" id="KW-0067">ATP-binding</keyword>
<dbReference type="OrthoDB" id="9807934at2"/>
<dbReference type="AlphaFoldDB" id="A0A3Q9BQX3"/>
<evidence type="ECO:0000313" key="4">
    <source>
        <dbReference type="Proteomes" id="UP000275663"/>
    </source>
</evidence>
<evidence type="ECO:0000256" key="1">
    <source>
        <dbReference type="ARBA" id="ARBA00022741"/>
    </source>
</evidence>
<proteinExistence type="predicted"/>
<dbReference type="InterPro" id="IPR013126">
    <property type="entry name" value="Hsp_70_fam"/>
</dbReference>
<dbReference type="InterPro" id="IPR043129">
    <property type="entry name" value="ATPase_NBD"/>
</dbReference>
<dbReference type="EMBL" id="CP034464">
    <property type="protein sequence ID" value="AZP11961.1"/>
    <property type="molecule type" value="Genomic_DNA"/>
</dbReference>
<dbReference type="PRINTS" id="PR00301">
    <property type="entry name" value="HEATSHOCK70"/>
</dbReference>
<protein>
    <submittedName>
        <fullName evidence="3">Hsp70 family protein</fullName>
    </submittedName>
</protein>
<reference evidence="3 4" key="1">
    <citation type="journal article" date="2011" name="Int. J. Syst. Evol. Microbiol.">
        <title>Description of Undibacterium oligocarboniphilum sp. nov., isolated from purified water, and Undibacterium pigrum strain CCUG 49012 as the type strain of Undibacterium parvum sp. nov., and emended descriptions of the genus Undibacterium and the species Undibacterium pigrum.</title>
        <authorList>
            <person name="Eder W."/>
            <person name="Wanner G."/>
            <person name="Ludwig W."/>
            <person name="Busse H.J."/>
            <person name="Ziemke-Kageler F."/>
            <person name="Lang E."/>
        </authorList>
    </citation>
    <scope>NUCLEOTIDE SEQUENCE [LARGE SCALE GENOMIC DNA]</scope>
    <source>
        <strain evidence="3 4">DSM 23061</strain>
    </source>
</reference>
<dbReference type="KEGG" id="upv:EJN92_08055"/>
<dbReference type="RefSeq" id="WP_126127343.1">
    <property type="nucleotide sequence ID" value="NZ_CP034464.1"/>
</dbReference>
<accession>A0A3Q9BQX3</accession>
<keyword evidence="4" id="KW-1185">Reference proteome</keyword>
<keyword evidence="1" id="KW-0547">Nucleotide-binding</keyword>
<dbReference type="CDD" id="cd10231">
    <property type="entry name" value="ASKHA_NBD_HSP70_YegD-like"/>
    <property type="match status" value="1"/>
</dbReference>
<dbReference type="InterPro" id="IPR042054">
    <property type="entry name" value="YegD-like"/>
</dbReference>
<evidence type="ECO:0000313" key="3">
    <source>
        <dbReference type="EMBL" id="AZP11961.1"/>
    </source>
</evidence>